<geneLocation type="plasmid" evidence="3">
    <name>pCME4A9I</name>
</geneLocation>
<feature type="compositionally biased region" description="Basic and acidic residues" evidence="1">
    <location>
        <begin position="70"/>
        <end position="103"/>
    </location>
</feature>
<feature type="chain" id="PRO_5036030736" evidence="2">
    <location>
        <begin position="21"/>
        <end position="103"/>
    </location>
</feature>
<keyword evidence="3" id="KW-0614">Plasmid</keyword>
<dbReference type="Proteomes" id="UP000195807">
    <property type="component" value="Plasmid pCME4A9I"/>
</dbReference>
<evidence type="ECO:0000256" key="1">
    <source>
        <dbReference type="SAM" id="MobiDB-lite"/>
    </source>
</evidence>
<evidence type="ECO:0000313" key="4">
    <source>
        <dbReference type="EMBL" id="QNE06828.1"/>
    </source>
</evidence>
<geneLocation type="plasmid" evidence="4 6">
    <name>plas1</name>
</geneLocation>
<name>A0A1Z1FFV9_9SPHN</name>
<keyword evidence="5" id="KW-1185">Reference proteome</keyword>
<feature type="region of interest" description="Disordered" evidence="1">
    <location>
        <begin position="65"/>
        <end position="103"/>
    </location>
</feature>
<protein>
    <submittedName>
        <fullName evidence="3">Uncharacterized protein</fullName>
    </submittedName>
</protein>
<feature type="region of interest" description="Disordered" evidence="1">
    <location>
        <begin position="18"/>
        <end position="43"/>
    </location>
</feature>
<gene>
    <name evidence="3" type="ORF">A9D14_14350</name>
    <name evidence="4" type="ORF">H4O24_17255</name>
</gene>
<proteinExistence type="predicted"/>
<reference evidence="3 5" key="1">
    <citation type="submission" date="2017-01" db="EMBL/GenBank/DDBJ databases">
        <title>Complete genome sequence of esterase-producing bacterium Croceicoccus marinus E4A9.</title>
        <authorList>
            <person name="Wu Y.-H."/>
            <person name="Cheng H."/>
            <person name="Xu L."/>
            <person name="Huo Y.-Y."/>
            <person name="Wang C.-S."/>
            <person name="Xu X.-W."/>
        </authorList>
    </citation>
    <scope>NUCLEOTIDE SEQUENCE [LARGE SCALE GENOMIC DNA]</scope>
    <source>
        <strain evidence="3 5">E4A9</strain>
        <plasmid evidence="3">pCME4A9I</plasmid>
        <plasmid evidence="5">Plasmid pcme4a9i</plasmid>
    </source>
</reference>
<dbReference type="EMBL" id="CP019603">
    <property type="protein sequence ID" value="ARU17577.1"/>
    <property type="molecule type" value="Genomic_DNA"/>
</dbReference>
<evidence type="ECO:0000313" key="5">
    <source>
        <dbReference type="Proteomes" id="UP000195807"/>
    </source>
</evidence>
<feature type="signal peptide" evidence="2">
    <location>
        <begin position="1"/>
        <end position="20"/>
    </location>
</feature>
<evidence type="ECO:0000313" key="6">
    <source>
        <dbReference type="Proteomes" id="UP000515297"/>
    </source>
</evidence>
<dbReference type="OrthoDB" id="9981186at2"/>
<geneLocation type="plasmid" evidence="5">
    <name>pcme4a9i</name>
</geneLocation>
<dbReference type="RefSeq" id="WP_066849354.1">
    <property type="nucleotide sequence ID" value="NZ_CP019603.1"/>
</dbReference>
<sequence length="103" mass="11085">MKQILFALAATALFSTPANAQSAAEGQPSQADKPAPKPQACEMMHGTTKMRGVMVKGKDGKMVCQMTDHGATDHGQIDHSQMDHHDMKHSPTTKDAHAGHRPK</sequence>
<dbReference type="KEGG" id="cman:A9D14_14350"/>
<reference evidence="4 6" key="2">
    <citation type="submission" date="2020-08" db="EMBL/GenBank/DDBJ databases">
        <authorList>
            <person name="Liu G."/>
            <person name="Sun C."/>
        </authorList>
    </citation>
    <scope>NUCLEOTIDE SEQUENCE [LARGE SCALE GENOMIC DNA]</scope>
    <source>
        <strain evidence="4 6">OT19</strain>
        <plasmid evidence="4 6">plas1</plasmid>
    </source>
</reference>
<dbReference type="Proteomes" id="UP000515297">
    <property type="component" value="Plasmid plas1"/>
</dbReference>
<dbReference type="AlphaFoldDB" id="A0A1Z1FFV9"/>
<organism evidence="3 5">
    <name type="scientific">Croceicoccus marinus</name>
    <dbReference type="NCBI Taxonomy" id="450378"/>
    <lineage>
        <taxon>Bacteria</taxon>
        <taxon>Pseudomonadati</taxon>
        <taxon>Pseudomonadota</taxon>
        <taxon>Alphaproteobacteria</taxon>
        <taxon>Sphingomonadales</taxon>
        <taxon>Erythrobacteraceae</taxon>
        <taxon>Croceicoccus</taxon>
    </lineage>
</organism>
<evidence type="ECO:0000313" key="3">
    <source>
        <dbReference type="EMBL" id="ARU17577.1"/>
    </source>
</evidence>
<accession>A0A1Z1FFV9</accession>
<dbReference type="EMBL" id="CP060053">
    <property type="protein sequence ID" value="QNE06828.1"/>
    <property type="molecule type" value="Genomic_DNA"/>
</dbReference>
<evidence type="ECO:0000256" key="2">
    <source>
        <dbReference type="SAM" id="SignalP"/>
    </source>
</evidence>
<keyword evidence="2" id="KW-0732">Signal</keyword>
<feature type="compositionally biased region" description="Polar residues" evidence="1">
    <location>
        <begin position="19"/>
        <end position="30"/>
    </location>
</feature>